<keyword evidence="1" id="KW-0732">Signal</keyword>
<reference evidence="2 3" key="1">
    <citation type="submission" date="2023-07" db="EMBL/GenBank/DDBJ databases">
        <title>Genomic Encyclopedia of Type Strains, Phase IV (KMG-IV): sequencing the most valuable type-strain genomes for metagenomic binning, comparative biology and taxonomic classification.</title>
        <authorList>
            <person name="Goeker M."/>
        </authorList>
    </citation>
    <scope>NUCLEOTIDE SEQUENCE [LARGE SCALE GENOMIC DNA]</scope>
    <source>
        <strain evidence="2 3">DSM 5896</strain>
    </source>
</reference>
<evidence type="ECO:0000313" key="2">
    <source>
        <dbReference type="EMBL" id="MDQ0394927.1"/>
    </source>
</evidence>
<dbReference type="Proteomes" id="UP001237448">
    <property type="component" value="Unassembled WGS sequence"/>
</dbReference>
<accession>A0ABU0FJZ3</accession>
<gene>
    <name evidence="2" type="ORF">J3R73_004719</name>
</gene>
<protein>
    <submittedName>
        <fullName evidence="2">Uncharacterized protein involved in copper resistance</fullName>
    </submittedName>
</protein>
<evidence type="ECO:0000256" key="1">
    <source>
        <dbReference type="SAM" id="SignalP"/>
    </source>
</evidence>
<proteinExistence type="predicted"/>
<name>A0ABU0FJZ3_9HYPH</name>
<keyword evidence="3" id="KW-1185">Reference proteome</keyword>
<organism evidence="2 3">
    <name type="scientific">Labrys monachus</name>
    <dbReference type="NCBI Taxonomy" id="217067"/>
    <lineage>
        <taxon>Bacteria</taxon>
        <taxon>Pseudomonadati</taxon>
        <taxon>Pseudomonadota</taxon>
        <taxon>Alphaproteobacteria</taxon>
        <taxon>Hyphomicrobiales</taxon>
        <taxon>Xanthobacteraceae</taxon>
        <taxon>Labrys</taxon>
    </lineage>
</organism>
<dbReference type="RefSeq" id="WP_307432911.1">
    <property type="nucleotide sequence ID" value="NZ_JAUSVK010000001.1"/>
</dbReference>
<sequence>MKTRLALVLLAATVTPALAQSIPTEAQQRQACKGDAMRLCAADIPNMDRIRSCIISQHDQLSPPCRAVVDAGLRARAASRAPQQ</sequence>
<dbReference type="EMBL" id="JAUSVK010000001">
    <property type="protein sequence ID" value="MDQ0394927.1"/>
    <property type="molecule type" value="Genomic_DNA"/>
</dbReference>
<comment type="caution">
    <text evidence="2">The sequence shown here is derived from an EMBL/GenBank/DDBJ whole genome shotgun (WGS) entry which is preliminary data.</text>
</comment>
<evidence type="ECO:0000313" key="3">
    <source>
        <dbReference type="Proteomes" id="UP001237448"/>
    </source>
</evidence>
<feature type="signal peptide" evidence="1">
    <location>
        <begin position="1"/>
        <end position="19"/>
    </location>
</feature>
<feature type="chain" id="PRO_5045959859" evidence="1">
    <location>
        <begin position="20"/>
        <end position="84"/>
    </location>
</feature>